<keyword evidence="1" id="KW-0812">Transmembrane</keyword>
<feature type="transmembrane region" description="Helical" evidence="1">
    <location>
        <begin position="60"/>
        <end position="79"/>
    </location>
</feature>
<feature type="transmembrane region" description="Helical" evidence="1">
    <location>
        <begin position="100"/>
        <end position="127"/>
    </location>
</feature>
<keyword evidence="1" id="KW-0472">Membrane</keyword>
<evidence type="ECO:0000313" key="2">
    <source>
        <dbReference type="EMBL" id="OGN26130.1"/>
    </source>
</evidence>
<feature type="transmembrane region" description="Helical" evidence="1">
    <location>
        <begin position="20"/>
        <end position="40"/>
    </location>
</feature>
<name>A0A1F8GMD7_9BACT</name>
<dbReference type="Proteomes" id="UP000178256">
    <property type="component" value="Unassembled WGS sequence"/>
</dbReference>
<accession>A0A1F8GMD7</accession>
<protein>
    <submittedName>
        <fullName evidence="2">Uncharacterized protein</fullName>
    </submittedName>
</protein>
<organism evidence="2 3">
    <name type="scientific">Candidatus Yanofskybacteria bacterium RIFCSPLOWO2_01_FULL_44_22</name>
    <dbReference type="NCBI Taxonomy" id="1802697"/>
    <lineage>
        <taxon>Bacteria</taxon>
        <taxon>Candidatus Yanofskyibacteriota</taxon>
    </lineage>
</organism>
<dbReference type="STRING" id="1802697.A2925_05005"/>
<proteinExistence type="predicted"/>
<evidence type="ECO:0000313" key="3">
    <source>
        <dbReference type="Proteomes" id="UP000178256"/>
    </source>
</evidence>
<comment type="caution">
    <text evidence="2">The sequence shown here is derived from an EMBL/GenBank/DDBJ whole genome shotgun (WGS) entry which is preliminary data.</text>
</comment>
<sequence length="170" mass="18437">MKYFTQTIEAIQTVLSDKRYLLGFVFFSSAFFVLIFQIQVIATPGNSISYQADLLGYKDWLFFAAISVLNGLFVAMEVYMTKFRNKTRAGSLAGTAISGAGTLSGIVATIFAAATCSLCVSAIFSFLGANGVIFLVENRGLVVSLSLILLISALVMTSRRLYTACETCRI</sequence>
<keyword evidence="1" id="KW-1133">Transmembrane helix</keyword>
<dbReference type="AlphaFoldDB" id="A0A1F8GMD7"/>
<reference evidence="2 3" key="1">
    <citation type="journal article" date="2016" name="Nat. Commun.">
        <title>Thousands of microbial genomes shed light on interconnected biogeochemical processes in an aquifer system.</title>
        <authorList>
            <person name="Anantharaman K."/>
            <person name="Brown C.T."/>
            <person name="Hug L.A."/>
            <person name="Sharon I."/>
            <person name="Castelle C.J."/>
            <person name="Probst A.J."/>
            <person name="Thomas B.C."/>
            <person name="Singh A."/>
            <person name="Wilkins M.J."/>
            <person name="Karaoz U."/>
            <person name="Brodie E.L."/>
            <person name="Williams K.H."/>
            <person name="Hubbard S.S."/>
            <person name="Banfield J.F."/>
        </authorList>
    </citation>
    <scope>NUCLEOTIDE SEQUENCE [LARGE SCALE GENOMIC DNA]</scope>
</reference>
<gene>
    <name evidence="2" type="ORF">A2925_05005</name>
</gene>
<feature type="transmembrane region" description="Helical" evidence="1">
    <location>
        <begin position="139"/>
        <end position="157"/>
    </location>
</feature>
<evidence type="ECO:0000256" key="1">
    <source>
        <dbReference type="SAM" id="Phobius"/>
    </source>
</evidence>
<dbReference type="EMBL" id="MGKL01000009">
    <property type="protein sequence ID" value="OGN26130.1"/>
    <property type="molecule type" value="Genomic_DNA"/>
</dbReference>